<proteinExistence type="predicted"/>
<dbReference type="Pfam" id="PF01963">
    <property type="entry name" value="TraB_PrgY_gumN"/>
    <property type="match status" value="1"/>
</dbReference>
<dbReference type="InterPro" id="IPR046345">
    <property type="entry name" value="TraB_PrgY-like"/>
</dbReference>
<dbReference type="AlphaFoldDB" id="A0A671MV44"/>
<dbReference type="Proteomes" id="UP000472260">
    <property type="component" value="Unassembled WGS sequence"/>
</dbReference>
<dbReference type="Ensembl" id="ENSSANT00000036715.1">
    <property type="protein sequence ID" value="ENSSANP00000034471.1"/>
    <property type="gene ID" value="ENSSANG00000017641.1"/>
</dbReference>
<reference evidence="1" key="1">
    <citation type="submission" date="2025-08" db="UniProtKB">
        <authorList>
            <consortium name="Ensembl"/>
        </authorList>
    </citation>
    <scope>IDENTIFICATION</scope>
</reference>
<evidence type="ECO:0000313" key="2">
    <source>
        <dbReference type="Proteomes" id="UP000472260"/>
    </source>
</evidence>
<keyword evidence="2" id="KW-1185">Reference proteome</keyword>
<protein>
    <submittedName>
        <fullName evidence="1">TraB domain-containing protein-like</fullName>
    </submittedName>
</protein>
<reference evidence="1" key="2">
    <citation type="submission" date="2025-09" db="UniProtKB">
        <authorList>
            <consortium name="Ensembl"/>
        </authorList>
    </citation>
    <scope>IDENTIFICATION</scope>
</reference>
<organism evidence="1 2">
    <name type="scientific">Sinocyclocheilus anshuiensis</name>
    <dbReference type="NCBI Taxonomy" id="1608454"/>
    <lineage>
        <taxon>Eukaryota</taxon>
        <taxon>Metazoa</taxon>
        <taxon>Chordata</taxon>
        <taxon>Craniata</taxon>
        <taxon>Vertebrata</taxon>
        <taxon>Euteleostomi</taxon>
        <taxon>Actinopterygii</taxon>
        <taxon>Neopterygii</taxon>
        <taxon>Teleostei</taxon>
        <taxon>Ostariophysi</taxon>
        <taxon>Cypriniformes</taxon>
        <taxon>Cyprinidae</taxon>
        <taxon>Cyprininae</taxon>
        <taxon>Sinocyclocheilus</taxon>
    </lineage>
</organism>
<evidence type="ECO:0000313" key="1">
    <source>
        <dbReference type="Ensembl" id="ENSSANP00000034471.1"/>
    </source>
</evidence>
<dbReference type="CDD" id="cd14726">
    <property type="entry name" value="TraB_PrgY-like"/>
    <property type="match status" value="1"/>
</dbReference>
<accession>A0A671MV44</accession>
<gene>
    <name evidence="1" type="primary">LOC107682630</name>
</gene>
<dbReference type="PANTHER" id="PTHR21530">
    <property type="entry name" value="PHEROMONE SHUTDOWN PROTEIN"/>
    <property type="match status" value="1"/>
</dbReference>
<dbReference type="InterPro" id="IPR002816">
    <property type="entry name" value="TraB/PrgY/GumN_fam"/>
</dbReference>
<name>A0A671MV44_9TELE</name>
<dbReference type="PANTHER" id="PTHR21530:SF7">
    <property type="entry name" value="TRAB DOMAIN-CONTAINING PROTEIN"/>
    <property type="match status" value="1"/>
</dbReference>
<sequence>MSSYGKKTIYILLFTTHFPFLIFSSETSSLKYKVYIKRTDSEAVEVLWQMRTQRRQTEPDLPDTVTRLATPEGSIVYLVGTAHFSDSSKKDVATMIRAVQPDVVVVELCQYRVSMLKMDEKTLLKEAKDINLEKVQQAIKQNGVMSGLMQILLLKVSAHITEQLGMAPGGEFREAFKE</sequence>